<feature type="transmembrane region" description="Helical" evidence="9">
    <location>
        <begin position="99"/>
        <end position="120"/>
    </location>
</feature>
<evidence type="ECO:0000313" key="10">
    <source>
        <dbReference type="EMBL" id="CAK8690411.1"/>
    </source>
</evidence>
<evidence type="ECO:0000256" key="9">
    <source>
        <dbReference type="SAM" id="Phobius"/>
    </source>
</evidence>
<dbReference type="PANTHER" id="PTHR12174:SF23">
    <property type="entry name" value="MINOR HISTOCOMPATIBILITY ANTIGEN H13"/>
    <property type="match status" value="1"/>
</dbReference>
<keyword evidence="4 9" id="KW-0812">Transmembrane</keyword>
<feature type="transmembrane region" description="Helical" evidence="9">
    <location>
        <begin position="288"/>
        <end position="311"/>
    </location>
</feature>
<dbReference type="SMART" id="SM00730">
    <property type="entry name" value="PSN"/>
    <property type="match status" value="1"/>
</dbReference>
<dbReference type="EMBL" id="CAWYQH010000119">
    <property type="protein sequence ID" value="CAK8690411.1"/>
    <property type="molecule type" value="Genomic_DNA"/>
</dbReference>
<evidence type="ECO:0000256" key="3">
    <source>
        <dbReference type="ARBA" id="ARBA00006859"/>
    </source>
</evidence>
<evidence type="ECO:0000256" key="8">
    <source>
        <dbReference type="ARBA" id="ARBA00023136"/>
    </source>
</evidence>
<gene>
    <name evidence="10" type="ORF">CVLEPA_LOCUS23034</name>
</gene>
<keyword evidence="5" id="KW-0378">Hydrolase</keyword>
<dbReference type="InterPro" id="IPR006639">
    <property type="entry name" value="Preselin/SPP"/>
</dbReference>
<evidence type="ECO:0000256" key="7">
    <source>
        <dbReference type="ARBA" id="ARBA00022989"/>
    </source>
</evidence>
<keyword evidence="11" id="KW-1185">Reference proteome</keyword>
<name>A0ABP0GF63_CLALP</name>
<protein>
    <recommendedName>
        <fullName evidence="12">Signal peptide peptidase</fullName>
    </recommendedName>
</protein>
<feature type="transmembrane region" description="Helical" evidence="9">
    <location>
        <begin position="35"/>
        <end position="54"/>
    </location>
</feature>
<evidence type="ECO:0000256" key="1">
    <source>
        <dbReference type="ARBA" id="ARBA00004366"/>
    </source>
</evidence>
<dbReference type="PANTHER" id="PTHR12174">
    <property type="entry name" value="SIGNAL PEPTIDE PEPTIDASE"/>
    <property type="match status" value="1"/>
</dbReference>
<keyword evidence="7 9" id="KW-1133">Transmembrane helix</keyword>
<feature type="transmembrane region" description="Helical" evidence="9">
    <location>
        <begin position="252"/>
        <end position="276"/>
    </location>
</feature>
<comment type="similarity">
    <text evidence="3">Belongs to the peptidase A22B family.</text>
</comment>
<dbReference type="Proteomes" id="UP001642483">
    <property type="component" value="Unassembled WGS sequence"/>
</dbReference>
<reference evidence="10 11" key="1">
    <citation type="submission" date="2024-02" db="EMBL/GenBank/DDBJ databases">
        <authorList>
            <person name="Daric V."/>
            <person name="Darras S."/>
        </authorList>
    </citation>
    <scope>NUCLEOTIDE SEQUENCE [LARGE SCALE GENOMIC DNA]</scope>
</reference>
<evidence type="ECO:0000256" key="4">
    <source>
        <dbReference type="ARBA" id="ARBA00022692"/>
    </source>
</evidence>
<comment type="caution">
    <text evidence="10">The sequence shown here is derived from an EMBL/GenBank/DDBJ whole genome shotgun (WGS) entry which is preliminary data.</text>
</comment>
<accession>A0ABP0GF63</accession>
<dbReference type="InterPro" id="IPR007369">
    <property type="entry name" value="Peptidase_A22B_SPP"/>
</dbReference>
<dbReference type="Pfam" id="PF04258">
    <property type="entry name" value="Peptidase_A22B"/>
    <property type="match status" value="1"/>
</dbReference>
<keyword evidence="6" id="KW-0256">Endoplasmic reticulum</keyword>
<feature type="transmembrane region" description="Helical" evidence="9">
    <location>
        <begin position="317"/>
        <end position="335"/>
    </location>
</feature>
<comment type="subcellular location">
    <subcellularLocation>
        <location evidence="2">Endoplasmic reticulum membrane</location>
        <topology evidence="2">Multi-pass membrane protein</topology>
    </subcellularLocation>
    <subcellularLocation>
        <location evidence="1">Membrane</location>
        <topology evidence="1">Multi-pass membrane protein</topology>
        <orientation evidence="1">Lumenal side</orientation>
    </subcellularLocation>
</comment>
<evidence type="ECO:0008006" key="12">
    <source>
        <dbReference type="Google" id="ProtNLM"/>
    </source>
</evidence>
<keyword evidence="8 9" id="KW-0472">Membrane</keyword>
<proteinExistence type="inferred from homology"/>
<feature type="transmembrane region" description="Helical" evidence="9">
    <location>
        <begin position="208"/>
        <end position="232"/>
    </location>
</feature>
<evidence type="ECO:0000313" key="11">
    <source>
        <dbReference type="Proteomes" id="UP001642483"/>
    </source>
</evidence>
<evidence type="ECO:0000256" key="5">
    <source>
        <dbReference type="ARBA" id="ARBA00022801"/>
    </source>
</evidence>
<evidence type="ECO:0000256" key="2">
    <source>
        <dbReference type="ARBA" id="ARBA00004477"/>
    </source>
</evidence>
<organism evidence="10 11">
    <name type="scientific">Clavelina lepadiformis</name>
    <name type="common">Light-bulb sea squirt</name>
    <name type="synonym">Ascidia lepadiformis</name>
    <dbReference type="NCBI Taxonomy" id="159417"/>
    <lineage>
        <taxon>Eukaryota</taxon>
        <taxon>Metazoa</taxon>
        <taxon>Chordata</taxon>
        <taxon>Tunicata</taxon>
        <taxon>Ascidiacea</taxon>
        <taxon>Aplousobranchia</taxon>
        <taxon>Clavelinidae</taxon>
        <taxon>Clavelina</taxon>
    </lineage>
</organism>
<sequence length="368" mass="40957">MDTEEIGNTLKDLVNETLESNNVSTKVEASLEGQAVTFSSLIIMAVVPIIIGSYRSLNQHESGETPETITKHDALKFPLVASGVLFGIYMFFKIFSQEYITMLIGFYFFVLGIFAVNQIASPYITKMIPSFFPNKACHLVLTEGSKEEKEVILDLEFDRKDVVAFGLCTVLSGWYALQRHWIANNIIGLAFATNGVELLRLNSISTGCILLIGLFFYDVFWVFGTNVMITVAKNFNAPIKVVFPQDFLVNGIFGTNFSMLGLGDIVIPGIFIALLLRFDRSLQRDRKTYFYTGLIAYFIGLVTTIVVMVVFKHPQPALLYLVPACLGAPLGAAFINGDLQCMFKYSDEKSIEQPDAKDNTADTEKKAQ</sequence>
<feature type="transmembrane region" description="Helical" evidence="9">
    <location>
        <begin position="181"/>
        <end position="201"/>
    </location>
</feature>
<evidence type="ECO:0000256" key="6">
    <source>
        <dbReference type="ARBA" id="ARBA00022824"/>
    </source>
</evidence>
<feature type="transmembrane region" description="Helical" evidence="9">
    <location>
        <begin position="74"/>
        <end position="92"/>
    </location>
</feature>